<reference evidence="2" key="1">
    <citation type="submission" date="2021-01" db="EMBL/GenBank/DDBJ databases">
        <authorList>
            <person name="Corre E."/>
            <person name="Pelletier E."/>
            <person name="Niang G."/>
            <person name="Scheremetjew M."/>
            <person name="Finn R."/>
            <person name="Kale V."/>
            <person name="Holt S."/>
            <person name="Cochrane G."/>
            <person name="Meng A."/>
            <person name="Brown T."/>
            <person name="Cohen L."/>
        </authorList>
    </citation>
    <scope>NUCLEOTIDE SEQUENCE</scope>
    <source>
        <strain evidence="2">SAG 36.94</strain>
    </source>
</reference>
<feature type="compositionally biased region" description="Gly residues" evidence="1">
    <location>
        <begin position="127"/>
        <end position="137"/>
    </location>
</feature>
<protein>
    <submittedName>
        <fullName evidence="2">Uncharacterized protein</fullName>
    </submittedName>
</protein>
<evidence type="ECO:0000313" key="2">
    <source>
        <dbReference type="EMBL" id="CAD9224496.1"/>
    </source>
</evidence>
<dbReference type="EMBL" id="HBGH01001853">
    <property type="protein sequence ID" value="CAD9224497.1"/>
    <property type="molecule type" value="Transcribed_RNA"/>
</dbReference>
<gene>
    <name evidence="2" type="ORF">CCAE0312_LOCUS975</name>
    <name evidence="3" type="ORF">CCAE0312_LOCUS976</name>
</gene>
<evidence type="ECO:0000313" key="3">
    <source>
        <dbReference type="EMBL" id="CAD9224497.1"/>
    </source>
</evidence>
<feature type="compositionally biased region" description="Low complexity" evidence="1">
    <location>
        <begin position="185"/>
        <end position="196"/>
    </location>
</feature>
<feature type="region of interest" description="Disordered" evidence="1">
    <location>
        <begin position="1"/>
        <end position="84"/>
    </location>
</feature>
<feature type="region of interest" description="Disordered" evidence="1">
    <location>
        <begin position="1635"/>
        <end position="1654"/>
    </location>
</feature>
<feature type="region of interest" description="Disordered" evidence="1">
    <location>
        <begin position="150"/>
        <end position="209"/>
    </location>
</feature>
<feature type="compositionally biased region" description="Basic and acidic residues" evidence="1">
    <location>
        <begin position="199"/>
        <end position="208"/>
    </location>
</feature>
<feature type="compositionally biased region" description="Polar residues" evidence="1">
    <location>
        <begin position="159"/>
        <end position="180"/>
    </location>
</feature>
<proteinExistence type="predicted"/>
<name>A0A6T6AN15_9RHOD</name>
<accession>A0A6T6AN15</accession>
<dbReference type="EMBL" id="HBGH01001852">
    <property type="protein sequence ID" value="CAD9224496.1"/>
    <property type="molecule type" value="Transcribed_RNA"/>
</dbReference>
<evidence type="ECO:0000256" key="1">
    <source>
        <dbReference type="SAM" id="MobiDB-lite"/>
    </source>
</evidence>
<organism evidence="2">
    <name type="scientific">Compsopogon caeruleus</name>
    <dbReference type="NCBI Taxonomy" id="31354"/>
    <lineage>
        <taxon>Eukaryota</taxon>
        <taxon>Rhodophyta</taxon>
        <taxon>Compsopogonophyceae</taxon>
        <taxon>Compsopogonales</taxon>
        <taxon>Compsopogonaceae</taxon>
        <taxon>Compsopogon</taxon>
    </lineage>
</organism>
<sequence length="2261" mass="254251">MDMVDSTSEDSFHSASGVNEKGFELPPSNALESFVTRSQSGGRSDSGVFRASRRGFQGAASRQGSSIRGGGGGEGGSSLPLDGQEWVSPSKGIGAMMRSSSSMGSGAWSRLLRLRRRHGEQVEETTGAGGPSGQIAGGGVVRDRGMNGERFHGEVKSPGASSPSLTVLPSRRVQFSSTPAKSGEVSSSLSALVSASDRSLTDRGRPPVDDELEEDVLTLEVFEVDSAVSAAGNGSIPGVGRQDSLRAPVIGISADPGAELDDWASDFVFDEDREARRRSEGQEEFFDPLGENLGDPRSISRVSLIDFQVEDILFRDLDVPETFGTVQLSEEVNHVMDLIESQGDTNRFRLLAESLSERIDIIQNLDWVETHSSSRSVTLDEYERIHDPTLLLQWQLEFYLMKNDNLEVCRQRINLARICRLNSDFDSARLHLDSARDLVTGLTGESNDAKNLLVEFYYEEAVIASWRLKLKKSGTDGLDLSLKENTIVRHFEAAISVCLQYEEVPHLKWWELRCRYGLIYTLISNNYLLDGLTQIRLYLKQCFKLSWRLEVFDGKRFSFSPRDLGEALLLLLRVLILTRLMRETRKVLDILNSFLPFSPYEALHSNACRLEDEVEQILGAGRDFQDFEGDMDEEGDWDEELAKELNVKIERNTLDSTLAWLDNAGPSFASPILGRCHQFYSNSIDRDEVANVLHSVHVVLGNSALQIMYPKPTEPMYEGKAMGPGDHERWLLAFVRDKLLALSQLENDAEVDPMRYYQMKLPYTEKFTEDWANLTLHTCWRLSRNAETSATARQSLASVVQDLFGQLAAFGGHVRHASTIDAEERMYLFSIGKAALWFSLPLIPRNEFRFSVFERLAHQLISLIADSPRWLDSTNCGTNGVSVILSVSIFIVQVRVHLGRGVDHNPSARSLDSYVDELSVILRESKTLLKECEGKEAGTPNDAHGDRHSVSWQLLCAYGECLVSLVLVLLRLSPVDFSPLSWFVSTASTYGNVTIYNSELATIYRMLPDSAVIKAKVAFGLASIARFVSHEYSLAERYMLDCLKILKTAKSVLTDVFPAAMVSSSLAQSALEAYSDVLLRNGKYRYAIASLEASLDCQRQRENDEEKVYLSCKRIAMIAASWNDWRSALRFLFQECSIPHPKNGLRNEFMQFCLLTSRICSKAGCFDAALVPLEAGMALLKEERVRDLLKNDVRRSRSRRTNMLKGAASGAAKKLKKIFKFKHLNPDSRSRIDFEGFLVSFTEVKLLFDKCDLDRCASLIEHLLQQRLSFTMREKTMEIQARLFLRQGKNARSLKALEDLRAHLLTHESRNAIFKEETISQEGLFGGAVRCRDLHDVRISSSMTLLRVKALLAAEKFPNALDYVEVAIESCSKESNWLLGKLFSFRGRILSTLLSEATPFNSENYSATSLGRIFEHSSRPDLPPYKDAVICGRILSLALEAFQISSRYFSAAGDEVRAAKADASWARSVLDYGIRTQLLQGCHVFERRAISVDGAPLIYFGQIEAIITDVVKFAARINLPLLLLDSLISSAELRLLSNDSSHRLRAFIMDIWSIFSKLFTDGESFSILVAPFAPIALLLKLRLMLGRMTRAFLFDDTGGSEAANEHIRVFEAYITINQDIVRRFNLSHSWRETSKVDEEETSRKDSTTYSKALHKKEETAPSTIRAAESLLRFLTKEGYDLGVSGYKVLLDKPGRKLLTAIRGSSYALSQVPLFDKLLQSSRWEDDVLGTESVQFLGLPSHALGQLLLNRENVRGVNDQFESTSSRSQKIWTCIHRIKEDRSLMTRGELTTEEFAHRSGEHFRLWFSVSWSKGKSWILPKSTLKHSVFILNPLGILGYYVTERGRCVRRVSTGYLGSFSNSVSSEENMYEGSHLAISRMLLHEERQYFVSMLRENRYYPREWQEVKKQIRHLAEEVFCAPRVFLHSGSTVRPHEPEARPVLLICDSHLQGVPWELFFDQGVVRAHGIIDAIRGSQSASRIRRRRAMVVRHGQPVARYVVFYSERSDDAEIVDEKRRHLATFRFLSQLKFYSTEDLITHLGGEGYPSSLDAAVRSTGPLMSPLVHVSHRTAHRESFISRKYPSISFVGVSGLVAATGTDLAEALGSMNAHFLVILCTFGELIDLDSSVFDLLKRKPNALLLFIPPSFSEVVARYFEDWELNRLLADTFEKDWNLISAVKIFVREVSKFSREKLIPMSIFLGEDLNRIFPKPRRGGMVRSASSTLVGSFTTLGRLQRPQSNPLLRDMKVPQVISSLSLAFSTP</sequence>
<feature type="compositionally biased region" description="Gly residues" evidence="1">
    <location>
        <begin position="67"/>
        <end position="76"/>
    </location>
</feature>
<feature type="region of interest" description="Disordered" evidence="1">
    <location>
        <begin position="118"/>
        <end position="137"/>
    </location>
</feature>
<feature type="compositionally biased region" description="Basic and acidic residues" evidence="1">
    <location>
        <begin position="1635"/>
        <end position="1646"/>
    </location>
</feature>